<proteinExistence type="predicted"/>
<sequence>MLAYGILLWGLVARGGGDMLAPLSGYGASGTQVEQTHLKFERIKSSNDLDQVLTKANKNNQIVMLDFYADWCISCKELERFVFSNADVVNAMKNAIPLQADVTDNDATDKALMARFNIIGPPAILFFKNGIENRSQRIVGEINAQGYLEHLIKVQ</sequence>
<protein>
    <submittedName>
        <fullName evidence="2">Cytochrome c-type biogenesis protein DsbD, protein-disulfide reductase</fullName>
        <ecNumber evidence="2">1.8.1.8</ecNumber>
    </submittedName>
</protein>
<dbReference type="Pfam" id="PF13899">
    <property type="entry name" value="Thioredoxin_7"/>
    <property type="match status" value="1"/>
</dbReference>
<organism evidence="2">
    <name type="scientific">hydrothermal vent metagenome</name>
    <dbReference type="NCBI Taxonomy" id="652676"/>
    <lineage>
        <taxon>unclassified sequences</taxon>
        <taxon>metagenomes</taxon>
        <taxon>ecological metagenomes</taxon>
    </lineage>
</organism>
<dbReference type="InterPro" id="IPR036249">
    <property type="entry name" value="Thioredoxin-like_sf"/>
</dbReference>
<dbReference type="InterPro" id="IPR035671">
    <property type="entry name" value="DsbD_gamma"/>
</dbReference>
<accession>A0A1W1DQ52</accession>
<evidence type="ECO:0000313" key="2">
    <source>
        <dbReference type="EMBL" id="SFV83848.1"/>
    </source>
</evidence>
<dbReference type="PANTHER" id="PTHR32234">
    <property type="entry name" value="THIOL:DISULFIDE INTERCHANGE PROTEIN DSBD"/>
    <property type="match status" value="1"/>
</dbReference>
<dbReference type="EMBL" id="FPHW01000067">
    <property type="protein sequence ID" value="SFV83848.1"/>
    <property type="molecule type" value="Genomic_DNA"/>
</dbReference>
<dbReference type="InterPro" id="IPR013766">
    <property type="entry name" value="Thioredoxin_domain"/>
</dbReference>
<reference evidence="2" key="1">
    <citation type="submission" date="2016-10" db="EMBL/GenBank/DDBJ databases">
        <authorList>
            <person name="de Groot N.N."/>
        </authorList>
    </citation>
    <scope>NUCLEOTIDE SEQUENCE</scope>
</reference>
<evidence type="ECO:0000259" key="1">
    <source>
        <dbReference type="PROSITE" id="PS51352"/>
    </source>
</evidence>
<dbReference type="PANTHER" id="PTHR32234:SF0">
    <property type="entry name" value="THIOL:DISULFIDE INTERCHANGE PROTEIN DSBD"/>
    <property type="match status" value="1"/>
</dbReference>
<keyword evidence="2" id="KW-0560">Oxidoreductase</keyword>
<dbReference type="SUPFAM" id="SSF52833">
    <property type="entry name" value="Thioredoxin-like"/>
    <property type="match status" value="1"/>
</dbReference>
<dbReference type="PROSITE" id="PS51352">
    <property type="entry name" value="THIOREDOXIN_2"/>
    <property type="match status" value="1"/>
</dbReference>
<dbReference type="EC" id="1.8.1.8" evidence="2"/>
<dbReference type="GO" id="GO:0047134">
    <property type="term" value="F:protein-disulfide reductase [NAD(P)H] activity"/>
    <property type="evidence" value="ECO:0007669"/>
    <property type="project" value="UniProtKB-EC"/>
</dbReference>
<dbReference type="CDD" id="cd02953">
    <property type="entry name" value="DsbDgamma"/>
    <property type="match status" value="1"/>
</dbReference>
<dbReference type="Gene3D" id="3.40.30.10">
    <property type="entry name" value="Glutaredoxin"/>
    <property type="match status" value="1"/>
</dbReference>
<name>A0A1W1DQ52_9ZZZZ</name>
<dbReference type="AlphaFoldDB" id="A0A1W1DQ52"/>
<gene>
    <name evidence="2" type="ORF">MNB_SUP05-7-106</name>
</gene>
<dbReference type="GO" id="GO:0045454">
    <property type="term" value="P:cell redox homeostasis"/>
    <property type="evidence" value="ECO:0007669"/>
    <property type="project" value="TreeGrafter"/>
</dbReference>
<feature type="domain" description="Thioredoxin" evidence="1">
    <location>
        <begin position="14"/>
        <end position="155"/>
    </location>
</feature>